<keyword evidence="3" id="KW-1185">Reference proteome</keyword>
<dbReference type="AlphaFoldDB" id="A0A2I0HWF8"/>
<feature type="region of interest" description="Disordered" evidence="1">
    <location>
        <begin position="122"/>
        <end position="144"/>
    </location>
</feature>
<evidence type="ECO:0000256" key="1">
    <source>
        <dbReference type="SAM" id="MobiDB-lite"/>
    </source>
</evidence>
<evidence type="ECO:0000313" key="2">
    <source>
        <dbReference type="EMBL" id="PKI36022.1"/>
    </source>
</evidence>
<organism evidence="2 3">
    <name type="scientific">Punica granatum</name>
    <name type="common">Pomegranate</name>
    <dbReference type="NCBI Taxonomy" id="22663"/>
    <lineage>
        <taxon>Eukaryota</taxon>
        <taxon>Viridiplantae</taxon>
        <taxon>Streptophyta</taxon>
        <taxon>Embryophyta</taxon>
        <taxon>Tracheophyta</taxon>
        <taxon>Spermatophyta</taxon>
        <taxon>Magnoliopsida</taxon>
        <taxon>eudicotyledons</taxon>
        <taxon>Gunneridae</taxon>
        <taxon>Pentapetalae</taxon>
        <taxon>rosids</taxon>
        <taxon>malvids</taxon>
        <taxon>Myrtales</taxon>
        <taxon>Lythraceae</taxon>
        <taxon>Punica</taxon>
    </lineage>
</organism>
<dbReference type="EMBL" id="PGOL01005047">
    <property type="protein sequence ID" value="PKI36022.1"/>
    <property type="molecule type" value="Genomic_DNA"/>
</dbReference>
<evidence type="ECO:0000313" key="3">
    <source>
        <dbReference type="Proteomes" id="UP000233551"/>
    </source>
</evidence>
<feature type="compositionally biased region" description="Acidic residues" evidence="1">
    <location>
        <begin position="130"/>
        <end position="144"/>
    </location>
</feature>
<accession>A0A2I0HWF8</accession>
<gene>
    <name evidence="2" type="ORF">CRG98_043597</name>
</gene>
<comment type="caution">
    <text evidence="2">The sequence shown here is derived from an EMBL/GenBank/DDBJ whole genome shotgun (WGS) entry which is preliminary data.</text>
</comment>
<proteinExistence type="predicted"/>
<reference evidence="2 3" key="1">
    <citation type="submission" date="2017-11" db="EMBL/GenBank/DDBJ databases">
        <title>De-novo sequencing of pomegranate (Punica granatum L.) genome.</title>
        <authorList>
            <person name="Akparov Z."/>
            <person name="Amiraslanov A."/>
            <person name="Hajiyeva S."/>
            <person name="Abbasov M."/>
            <person name="Kaur K."/>
            <person name="Hamwieh A."/>
            <person name="Solovyev V."/>
            <person name="Salamov A."/>
            <person name="Braich B."/>
            <person name="Kosarev P."/>
            <person name="Mahmoud A."/>
            <person name="Hajiyev E."/>
            <person name="Babayeva S."/>
            <person name="Izzatullayeva V."/>
            <person name="Mammadov A."/>
            <person name="Mammadov A."/>
            <person name="Sharifova S."/>
            <person name="Ojaghi J."/>
            <person name="Eynullazada K."/>
            <person name="Bayramov B."/>
            <person name="Abdulazimova A."/>
            <person name="Shahmuradov I."/>
        </authorList>
    </citation>
    <scope>NUCLEOTIDE SEQUENCE [LARGE SCALE GENOMIC DNA]</scope>
    <source>
        <strain evidence="3">cv. AG2017</strain>
        <tissue evidence="2">Leaf</tissue>
    </source>
</reference>
<name>A0A2I0HWF8_PUNGR</name>
<sequence>MSFTEHHAVNILPKIGRNAIPLPSPPLLPPSPIIISSLSHKSSSPHLSASPSPPFIPILSCFVSLCNLLSSVATRIIDESVFWNGLLMDEKSRRMDSGLGLGCPGRFPSDFLYDIDSPMESALSSMDTTESGDDGPDEGDEEAEDFLAKLTRRLTRSLAPIEA</sequence>
<dbReference type="Proteomes" id="UP000233551">
    <property type="component" value="Unassembled WGS sequence"/>
</dbReference>
<protein>
    <submittedName>
        <fullName evidence="2">Uncharacterized protein</fullName>
    </submittedName>
</protein>